<reference evidence="2" key="1">
    <citation type="submission" date="2015-01" db="EMBL/GenBank/DDBJ databases">
        <authorList>
            <person name="Durling Mikael"/>
        </authorList>
    </citation>
    <scope>NUCLEOTIDE SEQUENCE</scope>
</reference>
<keyword evidence="1" id="KW-0812">Transmembrane</keyword>
<dbReference type="AlphaFoldDB" id="A0A0B7KKN9"/>
<sequence>HAAYFDIHWYYSAFAGFLTWLLLAGYLISPSTYASIENTGGLGKSLMNEVRNIPLIGLASGFCALSLIGLVTLWSILQNKYIWVQRHIVLPRRPVVNYSKMDWRDYRILAIIIFYHLPYLLLVPTRDGNFRQEKQGSENNWTSSITRAK</sequence>
<protein>
    <submittedName>
        <fullName evidence="2">Uncharacterized protein</fullName>
    </submittedName>
</protein>
<keyword evidence="1" id="KW-1133">Transmembrane helix</keyword>
<feature type="non-terminal residue" evidence="2">
    <location>
        <position position="1"/>
    </location>
</feature>
<feature type="transmembrane region" description="Helical" evidence="1">
    <location>
        <begin position="12"/>
        <end position="34"/>
    </location>
</feature>
<evidence type="ECO:0000313" key="2">
    <source>
        <dbReference type="EMBL" id="CEO58193.1"/>
    </source>
</evidence>
<dbReference type="EMBL" id="CDPU01000522">
    <property type="protein sequence ID" value="CEO58193.1"/>
    <property type="molecule type" value="Genomic_DNA"/>
</dbReference>
<organism evidence="2">
    <name type="scientific">Bionectria ochroleuca</name>
    <name type="common">Gliocladium roseum</name>
    <dbReference type="NCBI Taxonomy" id="29856"/>
    <lineage>
        <taxon>Eukaryota</taxon>
        <taxon>Fungi</taxon>
        <taxon>Dikarya</taxon>
        <taxon>Ascomycota</taxon>
        <taxon>Pezizomycotina</taxon>
        <taxon>Sordariomycetes</taxon>
        <taxon>Hypocreomycetidae</taxon>
        <taxon>Hypocreales</taxon>
        <taxon>Bionectriaceae</taxon>
        <taxon>Clonostachys</taxon>
    </lineage>
</organism>
<proteinExistence type="predicted"/>
<gene>
    <name evidence="2" type="ORF">BN869_000014251_1</name>
</gene>
<name>A0A0B7KKN9_BIOOC</name>
<evidence type="ECO:0000256" key="1">
    <source>
        <dbReference type="SAM" id="Phobius"/>
    </source>
</evidence>
<keyword evidence="1" id="KW-0472">Membrane</keyword>
<feature type="transmembrane region" description="Helical" evidence="1">
    <location>
        <begin position="55"/>
        <end position="77"/>
    </location>
</feature>
<feature type="transmembrane region" description="Helical" evidence="1">
    <location>
        <begin position="106"/>
        <end position="124"/>
    </location>
</feature>
<accession>A0A0B7KKN9</accession>
<feature type="non-terminal residue" evidence="2">
    <location>
        <position position="149"/>
    </location>
</feature>